<sequence length="271" mass="30689">EYPWLVRIQYERTPGHQKSFQCGGSLINERYVLTAAHCVAPNAIRPYRAVSVRLGEWDTLSDIDCVSLGHNQKVCADPCVDVGIEKSTIHKDFGNGRNNLYNDIALIRLAENVRYTRFISPICLPFEEYCKTKDFENERFTSAGWGRTKDSISSTIKLKVELDGIRSVECSEKLGLQIGTKQICAAVSIRLGEWDTLSDIDCVSLGHNQKVCADPCVDVGIEKATIHKDFGNGRNNLYNDIALIRLAEHVRYTRFISPICLPFEEYYKMKD</sequence>
<organism evidence="8 9">
    <name type="scientific">Megaselia scalaris</name>
    <name type="common">Humpbacked fly</name>
    <name type="synonym">Phora scalaris</name>
    <dbReference type="NCBI Taxonomy" id="36166"/>
    <lineage>
        <taxon>Eukaryota</taxon>
        <taxon>Metazoa</taxon>
        <taxon>Ecdysozoa</taxon>
        <taxon>Arthropoda</taxon>
        <taxon>Hexapoda</taxon>
        <taxon>Insecta</taxon>
        <taxon>Pterygota</taxon>
        <taxon>Neoptera</taxon>
        <taxon>Endopterygota</taxon>
        <taxon>Diptera</taxon>
        <taxon>Brachycera</taxon>
        <taxon>Muscomorpha</taxon>
        <taxon>Platypezoidea</taxon>
        <taxon>Phoridae</taxon>
        <taxon>Megaseliini</taxon>
        <taxon>Megaselia</taxon>
    </lineage>
</organism>
<dbReference type="PRINTS" id="PR00722">
    <property type="entry name" value="CHYMOTRYPSIN"/>
</dbReference>
<dbReference type="SMART" id="SM00020">
    <property type="entry name" value="Tryp_SPc"/>
    <property type="match status" value="1"/>
</dbReference>
<dbReference type="PANTHER" id="PTHR24258">
    <property type="entry name" value="SERINE PROTEASE-RELATED"/>
    <property type="match status" value="1"/>
</dbReference>
<dbReference type="Gene3D" id="2.40.10.10">
    <property type="entry name" value="Trypsin-like serine proteases"/>
    <property type="match status" value="3"/>
</dbReference>
<dbReference type="InterPro" id="IPR001254">
    <property type="entry name" value="Trypsin_dom"/>
</dbReference>
<dbReference type="Proteomes" id="UP000015102">
    <property type="component" value="Unassembled WGS sequence"/>
</dbReference>
<dbReference type="GO" id="GO:0006508">
    <property type="term" value="P:proteolysis"/>
    <property type="evidence" value="ECO:0007669"/>
    <property type="project" value="InterPro"/>
</dbReference>
<evidence type="ECO:0000256" key="6">
    <source>
        <dbReference type="ARBA" id="ARBA00024195"/>
    </source>
</evidence>
<dbReference type="CDD" id="cd00190">
    <property type="entry name" value="Tryp_SPc"/>
    <property type="match status" value="1"/>
</dbReference>
<dbReference type="InterPro" id="IPR018114">
    <property type="entry name" value="TRYPSIN_HIS"/>
</dbReference>
<protein>
    <recommendedName>
        <fullName evidence="7">Peptidase S1 domain-containing protein</fullName>
    </recommendedName>
</protein>
<dbReference type="EMBL" id="CAQQ02050077">
    <property type="status" value="NOT_ANNOTATED_CDS"/>
    <property type="molecule type" value="Genomic_DNA"/>
</dbReference>
<dbReference type="GO" id="GO:0004252">
    <property type="term" value="F:serine-type endopeptidase activity"/>
    <property type="evidence" value="ECO:0007669"/>
    <property type="project" value="InterPro"/>
</dbReference>
<dbReference type="PROSITE" id="PS50240">
    <property type="entry name" value="TRYPSIN_DOM"/>
    <property type="match status" value="1"/>
</dbReference>
<evidence type="ECO:0000256" key="1">
    <source>
        <dbReference type="ARBA" id="ARBA00022729"/>
    </source>
</evidence>
<dbReference type="InterPro" id="IPR043504">
    <property type="entry name" value="Peptidase_S1_PA_chymotrypsin"/>
</dbReference>
<evidence type="ECO:0000256" key="5">
    <source>
        <dbReference type="ARBA" id="ARBA00023180"/>
    </source>
</evidence>
<name>T1H1Z7_MEGSC</name>
<dbReference type="HOGENOM" id="CLU_1028854_0_0_1"/>
<dbReference type="AlphaFoldDB" id="T1H1Z7"/>
<evidence type="ECO:0000256" key="3">
    <source>
        <dbReference type="ARBA" id="ARBA00023145"/>
    </source>
</evidence>
<reference evidence="8" key="2">
    <citation type="submission" date="2015-06" db="UniProtKB">
        <authorList>
            <consortium name="EnsemblMetazoa"/>
        </authorList>
    </citation>
    <scope>IDENTIFICATION</scope>
</reference>
<keyword evidence="4" id="KW-1015">Disulfide bond</keyword>
<evidence type="ECO:0000313" key="9">
    <source>
        <dbReference type="Proteomes" id="UP000015102"/>
    </source>
</evidence>
<dbReference type="FunFam" id="2.40.10.10:FF:000028">
    <property type="entry name" value="Serine protease easter"/>
    <property type="match status" value="1"/>
</dbReference>
<keyword evidence="2" id="KW-0106">Calcium</keyword>
<keyword evidence="3" id="KW-0865">Zymogen</keyword>
<dbReference type="InterPro" id="IPR001314">
    <property type="entry name" value="Peptidase_S1A"/>
</dbReference>
<evidence type="ECO:0000259" key="7">
    <source>
        <dbReference type="PROSITE" id="PS50240"/>
    </source>
</evidence>
<dbReference type="InterPro" id="IPR009003">
    <property type="entry name" value="Peptidase_S1_PA"/>
</dbReference>
<dbReference type="Pfam" id="PF00089">
    <property type="entry name" value="Trypsin"/>
    <property type="match status" value="2"/>
</dbReference>
<keyword evidence="5" id="KW-0325">Glycoprotein</keyword>
<dbReference type="EnsemblMetazoa" id="MESCA010222-RA">
    <property type="protein sequence ID" value="MESCA010222-PA"/>
    <property type="gene ID" value="MESCA010222"/>
</dbReference>
<keyword evidence="9" id="KW-1185">Reference proteome</keyword>
<evidence type="ECO:0000256" key="2">
    <source>
        <dbReference type="ARBA" id="ARBA00022837"/>
    </source>
</evidence>
<proteinExistence type="inferred from homology"/>
<dbReference type="EMBL" id="CAQQ02050078">
    <property type="status" value="NOT_ANNOTATED_CDS"/>
    <property type="molecule type" value="Genomic_DNA"/>
</dbReference>
<dbReference type="PANTHER" id="PTHR24258:SF144">
    <property type="entry name" value="GH14088P"/>
    <property type="match status" value="1"/>
</dbReference>
<comment type="similarity">
    <text evidence="6">Belongs to the peptidase S1 family. CLIP subfamily.</text>
</comment>
<keyword evidence="1" id="KW-0732">Signal</keyword>
<evidence type="ECO:0000313" key="8">
    <source>
        <dbReference type="EnsemblMetazoa" id="MESCA010222-PA"/>
    </source>
</evidence>
<reference evidence="9" key="1">
    <citation type="submission" date="2013-02" db="EMBL/GenBank/DDBJ databases">
        <authorList>
            <person name="Hughes D."/>
        </authorList>
    </citation>
    <scope>NUCLEOTIDE SEQUENCE</scope>
    <source>
        <strain>Durham</strain>
        <strain evidence="9">NC isolate 2 -- Noor lab</strain>
    </source>
</reference>
<dbReference type="SUPFAM" id="SSF50494">
    <property type="entry name" value="Trypsin-like serine proteases"/>
    <property type="match status" value="2"/>
</dbReference>
<accession>T1H1Z7</accession>
<evidence type="ECO:0000256" key="4">
    <source>
        <dbReference type="ARBA" id="ARBA00023157"/>
    </source>
</evidence>
<feature type="domain" description="Peptidase S1" evidence="7">
    <location>
        <begin position="1"/>
        <end position="271"/>
    </location>
</feature>
<dbReference type="PROSITE" id="PS00134">
    <property type="entry name" value="TRYPSIN_HIS"/>
    <property type="match status" value="1"/>
</dbReference>
<dbReference type="STRING" id="36166.T1H1Z7"/>